<gene>
    <name evidence="2" type="ORF">SRIMR7_40385</name>
</gene>
<evidence type="ECO:0000313" key="3">
    <source>
        <dbReference type="Proteomes" id="UP000829494"/>
    </source>
</evidence>
<dbReference type="Pfam" id="PF14106">
    <property type="entry name" value="DUF4279"/>
    <property type="match status" value="1"/>
</dbReference>
<organism evidence="2 3">
    <name type="scientific">Streptomyces rimosus subsp. rimosus</name>
    <dbReference type="NCBI Taxonomy" id="132474"/>
    <lineage>
        <taxon>Bacteria</taxon>
        <taxon>Bacillati</taxon>
        <taxon>Actinomycetota</taxon>
        <taxon>Actinomycetes</taxon>
        <taxon>Kitasatosporales</taxon>
        <taxon>Streptomycetaceae</taxon>
        <taxon>Streptomyces</taxon>
    </lineage>
</organism>
<dbReference type="Proteomes" id="UP000829494">
    <property type="component" value="Chromosome"/>
</dbReference>
<name>A0ABY3ZE05_STRRM</name>
<keyword evidence="3" id="KW-1185">Reference proteome</keyword>
<evidence type="ECO:0008006" key="4">
    <source>
        <dbReference type="Google" id="ProtNLM"/>
    </source>
</evidence>
<feature type="compositionally biased region" description="Acidic residues" evidence="1">
    <location>
        <begin position="112"/>
        <end position="122"/>
    </location>
</feature>
<accession>A0ABY3ZE05</accession>
<evidence type="ECO:0000256" key="1">
    <source>
        <dbReference type="SAM" id="MobiDB-lite"/>
    </source>
</evidence>
<dbReference type="EMBL" id="CP094298">
    <property type="protein sequence ID" value="UNZ08432.1"/>
    <property type="molecule type" value="Genomic_DNA"/>
</dbReference>
<feature type="region of interest" description="Disordered" evidence="1">
    <location>
        <begin position="108"/>
        <end position="127"/>
    </location>
</feature>
<dbReference type="InterPro" id="IPR025459">
    <property type="entry name" value="DUF4279"/>
</dbReference>
<evidence type="ECO:0000313" key="2">
    <source>
        <dbReference type="EMBL" id="UNZ08432.1"/>
    </source>
</evidence>
<dbReference type="GeneID" id="66852417"/>
<proteinExistence type="predicted"/>
<protein>
    <recommendedName>
        <fullName evidence="4">DUF4279 domain-containing protein</fullName>
    </recommendedName>
</protein>
<dbReference type="RefSeq" id="WP_003979180.1">
    <property type="nucleotide sequence ID" value="NZ_CP043497.1"/>
</dbReference>
<reference evidence="2 3" key="1">
    <citation type="submission" date="2022-03" db="EMBL/GenBank/DDBJ databases">
        <title>Complete genome of Streptomyces rimosus ssp. rimosus R7 (=ATCC 10970).</title>
        <authorList>
            <person name="Beganovic S."/>
            <person name="Ruckert C."/>
            <person name="Busche T."/>
            <person name="Kalinowski J."/>
            <person name="Wittmann C."/>
        </authorList>
    </citation>
    <scope>NUCLEOTIDE SEQUENCE [LARGE SCALE GENOMIC DNA]</scope>
    <source>
        <strain evidence="2 3">R7</strain>
    </source>
</reference>
<sequence length="158" mass="17607">MLLEQYVYFALSSERMTAREMTVLLGVQPDETSVRGSRSSQPAIPVCHRWKIVCREPGLRVDEQIAHVLDRLRPHTDRIAGLVKQLADEPGAEGTAVLEVVRYFRDAHEPGDDGDNGDDEQSGTEKPNLLGWSLDRKVLEFLAVTGAVLDVDEYDMTG</sequence>